<feature type="compositionally biased region" description="Basic and acidic residues" evidence="1">
    <location>
        <begin position="924"/>
        <end position="949"/>
    </location>
</feature>
<dbReference type="Pfam" id="PF06367">
    <property type="entry name" value="Drf_FH3"/>
    <property type="match status" value="1"/>
</dbReference>
<evidence type="ECO:0000313" key="2">
    <source>
        <dbReference type="EMBL" id="CAB4012630.1"/>
    </source>
</evidence>
<evidence type="ECO:0000256" key="1">
    <source>
        <dbReference type="SAM" id="MobiDB-lite"/>
    </source>
</evidence>
<proteinExistence type="predicted"/>
<dbReference type="PANTHER" id="PTHR46345:SF8">
    <property type="entry name" value="FORMIN 3, ISOFORM B"/>
    <property type="match status" value="1"/>
</dbReference>
<dbReference type="GO" id="GO:0030036">
    <property type="term" value="P:actin cytoskeleton organization"/>
    <property type="evidence" value="ECO:0007669"/>
    <property type="project" value="InterPro"/>
</dbReference>
<evidence type="ECO:0000313" key="3">
    <source>
        <dbReference type="Proteomes" id="UP001152795"/>
    </source>
</evidence>
<dbReference type="Gene3D" id="1.20.58.2220">
    <property type="entry name" value="Formin, FH2 domain"/>
    <property type="match status" value="1"/>
</dbReference>
<feature type="region of interest" description="Disordered" evidence="1">
    <location>
        <begin position="1058"/>
        <end position="1082"/>
    </location>
</feature>
<dbReference type="GO" id="GO:0031267">
    <property type="term" value="F:small GTPase binding"/>
    <property type="evidence" value="ECO:0007669"/>
    <property type="project" value="InterPro"/>
</dbReference>
<dbReference type="SUPFAM" id="SSF101447">
    <property type="entry name" value="Formin homology 2 domain (FH2 domain)"/>
    <property type="match status" value="1"/>
</dbReference>
<dbReference type="InterPro" id="IPR042201">
    <property type="entry name" value="FH2_Formin_sf"/>
</dbReference>
<sequence>MSGKKIWAVLKKTVSIKSEETRKQEVESLAEADPELCIRLITKPTVQNYAGIKSRIKKSAAEWMEEFLKLGGLEALFLSLERLSDKSVCSFVDAFIQLEAVQCIKAVMNSKAGLEYMIDSQNFTRELTTVLDNRNTMVKKQVFELLSALCLYCPRGYYLAMDALENYRSTKGQRYRFSVVVNEMKHVEIIPYVTSCVAFVNAIIMSTDEFQDRVKIRNEFIGLGLLEQLNTLKNEEDDDLLVQIDVFEDQRYKDEDEFGGINLNNHSDVFQAIFQKISSKPYAMNFLNILQSLLTLDDDNEITDQKWELIENLITKISLTEDLNKMNMIAKGQDMLALKQSSDSSKSYNKGDGRTSSNANVGSQTETSTHDKSTSTDSKQDTKSEISSVHDIASNTLSSTTSNIPPPPPLPGTPDIPPPPPIPGVPGAPPPPPLPGAPEIPPPPPLPGVPGGPPPPPLPGAPGVPPPPPLPGVPGVPPPPPLPGAIGIPPPPPLPGAPGVPPPPPLPGAPGIPPPPPIPGAPGVPPPPPGVQPPPAGVPGVPPPPGIGMAPQTTSTPPVRPKTKMRTLQWAKLPPVVVNKNYKNVWIRVGKLAPIQAKFELEEELFCQKTKKVAAKKDDNKKKEPKVINLLDPKQNLNINIFLNQFKRPIDKIVESIRAGDSKAFDPDALKGFLKIIPDTTTVGMLKDFKGDKNKLGNAEKFLLALIVVPHYKLRLEGMIAKEDFKCTVDMLNEKIDILLHATEDILNNEVLPEILHLILTIGNFMNSGGRAGNAIGFTINSLTKLVDTKANKPRMNLMHFLVEVAEEKRSSVLSFSEAMKYLQDASKLNVDNLSGELSTLRKSLSSLQKSMEKGDKDVKNQLSTFLKGALKEVENVEQKLKQLSQLKQDLADYFCEDESKFKLEDLLQIFKTFCNHLDKAKEENELRRKQEAKQAERERRKKEAESKGKNKIKGKPKPVIQEEECIIDTLLKEIRQGFQLKKRKLSSVGVVSPDLNRKLSRVLQEGKPAGNVIKESENEHEEKIPEEEPCDANKPSETGEKKVLDINQIHLINDSTEDKKHGVNGLPNQTERTSSMNGTKISKDKNEIRNDVNDACASSNDVRENVENVHESNCDSTHKMCNENAATNELCLNEENIKKTRKNGVHAYETIPNGEIKEITDTRKTHSEYMQQNGIPERNGEHQNGLQSIVKITSV</sequence>
<dbReference type="InterPro" id="IPR014768">
    <property type="entry name" value="GBD/FH3_dom"/>
</dbReference>
<feature type="compositionally biased region" description="Pro residues" evidence="1">
    <location>
        <begin position="404"/>
        <end position="546"/>
    </location>
</feature>
<dbReference type="InterPro" id="IPR011989">
    <property type="entry name" value="ARM-like"/>
</dbReference>
<dbReference type="PROSITE" id="PS51444">
    <property type="entry name" value="FH2"/>
    <property type="match status" value="1"/>
</dbReference>
<feature type="compositionally biased region" description="Polar residues" evidence="1">
    <location>
        <begin position="393"/>
        <end position="403"/>
    </location>
</feature>
<dbReference type="Gene3D" id="1.25.10.10">
    <property type="entry name" value="Leucine-rich Repeat Variant"/>
    <property type="match status" value="1"/>
</dbReference>
<dbReference type="Gene3D" id="1.10.238.150">
    <property type="entry name" value="Formin, FH3 diaphanous domain"/>
    <property type="match status" value="1"/>
</dbReference>
<dbReference type="Pfam" id="PF06371">
    <property type="entry name" value="Drf_GBD"/>
    <property type="match status" value="1"/>
</dbReference>
<gene>
    <name evidence="2" type="ORF">PACLA_8A007683</name>
</gene>
<dbReference type="Pfam" id="PF06346">
    <property type="entry name" value="Drf_FH1"/>
    <property type="match status" value="1"/>
</dbReference>
<dbReference type="PROSITE" id="PS51232">
    <property type="entry name" value="GBD_FH3"/>
    <property type="match status" value="1"/>
</dbReference>
<dbReference type="OrthoDB" id="26518at2759"/>
<keyword evidence="3" id="KW-1185">Reference proteome</keyword>
<feature type="compositionally biased region" description="Polar residues" evidence="1">
    <location>
        <begin position="340"/>
        <end position="366"/>
    </location>
</feature>
<feature type="compositionally biased region" description="Basic and acidic residues" evidence="1">
    <location>
        <begin position="1015"/>
        <end position="1024"/>
    </location>
</feature>
<dbReference type="PANTHER" id="PTHR46345">
    <property type="entry name" value="INVERTED FORMIN-2"/>
    <property type="match status" value="1"/>
</dbReference>
<dbReference type="InterPro" id="IPR016024">
    <property type="entry name" value="ARM-type_fold"/>
</dbReference>
<name>A0A7D9ELA2_PARCT</name>
<dbReference type="InterPro" id="IPR015425">
    <property type="entry name" value="FH2_Formin"/>
</dbReference>
<dbReference type="SMART" id="SM00498">
    <property type="entry name" value="FH2"/>
    <property type="match status" value="1"/>
</dbReference>
<dbReference type="PROSITE" id="PS51082">
    <property type="entry name" value="WH2"/>
    <property type="match status" value="1"/>
</dbReference>
<dbReference type="AlphaFoldDB" id="A0A7D9ELA2"/>
<protein>
    <submittedName>
        <fullName evidence="2">Inverted formin-2-like isoform X1</fullName>
    </submittedName>
</protein>
<dbReference type="Pfam" id="PF02181">
    <property type="entry name" value="FH2"/>
    <property type="match status" value="1"/>
</dbReference>
<feature type="region of interest" description="Disordered" evidence="1">
    <location>
        <begin position="340"/>
        <end position="561"/>
    </location>
</feature>
<feature type="compositionally biased region" description="Polar residues" evidence="1">
    <location>
        <begin position="1067"/>
        <end position="1081"/>
    </location>
</feature>
<dbReference type="InterPro" id="IPR010472">
    <property type="entry name" value="FH3_dom"/>
</dbReference>
<dbReference type="Proteomes" id="UP001152795">
    <property type="component" value="Unassembled WGS sequence"/>
</dbReference>
<reference evidence="2" key="1">
    <citation type="submission" date="2020-04" db="EMBL/GenBank/DDBJ databases">
        <authorList>
            <person name="Alioto T."/>
            <person name="Alioto T."/>
            <person name="Gomez Garrido J."/>
        </authorList>
    </citation>
    <scope>NUCLEOTIDE SEQUENCE</scope>
    <source>
        <strain evidence="2">A484AB</strain>
    </source>
</reference>
<comment type="caution">
    <text evidence="2">The sequence shown here is derived from an EMBL/GenBank/DDBJ whole genome shotgun (WGS) entry which is preliminary data.</text>
</comment>
<organism evidence="2 3">
    <name type="scientific">Paramuricea clavata</name>
    <name type="common">Red gorgonian</name>
    <name type="synonym">Violescent sea-whip</name>
    <dbReference type="NCBI Taxonomy" id="317549"/>
    <lineage>
        <taxon>Eukaryota</taxon>
        <taxon>Metazoa</taxon>
        <taxon>Cnidaria</taxon>
        <taxon>Anthozoa</taxon>
        <taxon>Octocorallia</taxon>
        <taxon>Malacalcyonacea</taxon>
        <taxon>Plexauridae</taxon>
        <taxon>Paramuricea</taxon>
    </lineage>
</organism>
<feature type="region of interest" description="Disordered" evidence="1">
    <location>
        <begin position="924"/>
        <end position="957"/>
    </location>
</feature>
<dbReference type="SMART" id="SM01139">
    <property type="entry name" value="Drf_FH3"/>
    <property type="match status" value="1"/>
</dbReference>
<dbReference type="SMART" id="SM01140">
    <property type="entry name" value="Drf_GBD"/>
    <property type="match status" value="1"/>
</dbReference>
<dbReference type="InterPro" id="IPR010473">
    <property type="entry name" value="GTPase-bd"/>
</dbReference>
<feature type="compositionally biased region" description="Basic and acidic residues" evidence="1">
    <location>
        <begin position="368"/>
        <end position="384"/>
    </location>
</feature>
<feature type="region of interest" description="Disordered" evidence="1">
    <location>
        <begin position="1009"/>
        <end position="1039"/>
    </location>
</feature>
<dbReference type="SUPFAM" id="SSF48371">
    <property type="entry name" value="ARM repeat"/>
    <property type="match status" value="1"/>
</dbReference>
<dbReference type="GO" id="GO:0003779">
    <property type="term" value="F:actin binding"/>
    <property type="evidence" value="ECO:0007669"/>
    <property type="project" value="InterPro"/>
</dbReference>
<dbReference type="EMBL" id="CACRXK020007581">
    <property type="protein sequence ID" value="CAB4012630.1"/>
    <property type="molecule type" value="Genomic_DNA"/>
</dbReference>
<dbReference type="InterPro" id="IPR003124">
    <property type="entry name" value="WH2_dom"/>
</dbReference>
<accession>A0A7D9ELA2</accession>